<dbReference type="EMBL" id="CP150096">
    <property type="protein sequence ID" value="WZN43909.1"/>
    <property type="molecule type" value="Genomic_DNA"/>
</dbReference>
<evidence type="ECO:0000256" key="5">
    <source>
        <dbReference type="ARBA" id="ARBA00022692"/>
    </source>
</evidence>
<evidence type="ECO:0000256" key="11">
    <source>
        <dbReference type="ARBA" id="ARBA00023136"/>
    </source>
</evidence>
<keyword evidence="11" id="KW-0472">Membrane</keyword>
<accession>A0ABZ2Z044</accession>
<name>A0ABZ2Z044_9BACT</name>
<dbReference type="Proteomes" id="UP001449657">
    <property type="component" value="Chromosome"/>
</dbReference>
<dbReference type="InterPro" id="IPR002816">
    <property type="entry name" value="TraB/PrgY/GumN_fam"/>
</dbReference>
<feature type="signal peptide" evidence="13">
    <location>
        <begin position="1"/>
        <end position="26"/>
    </location>
</feature>
<evidence type="ECO:0000313" key="14">
    <source>
        <dbReference type="EMBL" id="WZN43909.1"/>
    </source>
</evidence>
<comment type="subcellular location">
    <subcellularLocation>
        <location evidence="3">Membrane</location>
        <topology evidence="3">Single-pass type I membrane protein</topology>
    </subcellularLocation>
</comment>
<keyword evidence="6" id="KW-0479">Metal-binding</keyword>
<protein>
    <submittedName>
        <fullName evidence="14">TraB/GumN family protein</fullName>
    </submittedName>
</protein>
<keyword evidence="4" id="KW-0645">Protease</keyword>
<dbReference type="Pfam" id="PF01963">
    <property type="entry name" value="TraB_PrgY_gumN"/>
    <property type="match status" value="1"/>
</dbReference>
<proteinExistence type="predicted"/>
<evidence type="ECO:0000256" key="9">
    <source>
        <dbReference type="ARBA" id="ARBA00022989"/>
    </source>
</evidence>
<gene>
    <name evidence="14" type="ORF">WJU22_13475</name>
</gene>
<evidence type="ECO:0000256" key="7">
    <source>
        <dbReference type="ARBA" id="ARBA00022729"/>
    </source>
</evidence>
<evidence type="ECO:0000256" key="13">
    <source>
        <dbReference type="SAM" id="SignalP"/>
    </source>
</evidence>
<evidence type="ECO:0000256" key="4">
    <source>
        <dbReference type="ARBA" id="ARBA00022670"/>
    </source>
</evidence>
<evidence type="ECO:0000313" key="15">
    <source>
        <dbReference type="Proteomes" id="UP001449657"/>
    </source>
</evidence>
<evidence type="ECO:0000256" key="2">
    <source>
        <dbReference type="ARBA" id="ARBA00001941"/>
    </source>
</evidence>
<dbReference type="PANTHER" id="PTHR31120:SF6">
    <property type="entry name" value="METALLOPROTEASE TIKI HOMOLOG"/>
    <property type="match status" value="1"/>
</dbReference>
<evidence type="ECO:0000256" key="3">
    <source>
        <dbReference type="ARBA" id="ARBA00004479"/>
    </source>
</evidence>
<keyword evidence="10" id="KW-0482">Metalloprotease</keyword>
<dbReference type="InterPro" id="IPR040230">
    <property type="entry name" value="TIKI1/2-like"/>
</dbReference>
<comment type="cofactor">
    <cofactor evidence="1">
        <name>Mn(2+)</name>
        <dbReference type="ChEBI" id="CHEBI:29035"/>
    </cofactor>
</comment>
<feature type="chain" id="PRO_5046646096" evidence="13">
    <location>
        <begin position="27"/>
        <end position="299"/>
    </location>
</feature>
<dbReference type="PANTHER" id="PTHR31120">
    <property type="entry name" value="METALLOPROTEASE TIKI"/>
    <property type="match status" value="1"/>
</dbReference>
<keyword evidence="5" id="KW-0812">Transmembrane</keyword>
<organism evidence="14 15">
    <name type="scientific">Chitinophaga caseinilytica</name>
    <dbReference type="NCBI Taxonomy" id="2267521"/>
    <lineage>
        <taxon>Bacteria</taxon>
        <taxon>Pseudomonadati</taxon>
        <taxon>Bacteroidota</taxon>
        <taxon>Chitinophagia</taxon>
        <taxon>Chitinophagales</taxon>
        <taxon>Chitinophagaceae</taxon>
        <taxon>Chitinophaga</taxon>
    </lineage>
</organism>
<evidence type="ECO:0000256" key="1">
    <source>
        <dbReference type="ARBA" id="ARBA00001936"/>
    </source>
</evidence>
<evidence type="ECO:0000256" key="12">
    <source>
        <dbReference type="ARBA" id="ARBA00023180"/>
    </source>
</evidence>
<reference evidence="14 15" key="1">
    <citation type="submission" date="2024-03" db="EMBL/GenBank/DDBJ databases">
        <title>Chitinophaga caseinilytica sp. nov., a casein hydrolysing bacterium isolated from forest soil.</title>
        <authorList>
            <person name="Lee D.S."/>
            <person name="Han D.M."/>
            <person name="Baek J.H."/>
            <person name="Choi D.G."/>
            <person name="Jeon J.H."/>
            <person name="Jeon C.O."/>
        </authorList>
    </citation>
    <scope>NUCLEOTIDE SEQUENCE [LARGE SCALE GENOMIC DNA]</scope>
    <source>
        <strain evidence="14 15">KACC 19118</strain>
    </source>
</reference>
<evidence type="ECO:0000256" key="10">
    <source>
        <dbReference type="ARBA" id="ARBA00023049"/>
    </source>
</evidence>
<keyword evidence="12" id="KW-0325">Glycoprotein</keyword>
<dbReference type="CDD" id="cd14789">
    <property type="entry name" value="Tiki"/>
    <property type="match status" value="1"/>
</dbReference>
<dbReference type="RefSeq" id="WP_341838703.1">
    <property type="nucleotide sequence ID" value="NZ_CP149792.1"/>
</dbReference>
<sequence length="299" mass="32897">MKMQLLRSVALTMLALLCTLAGRSQTTDVHSQLWKITGKGLPAPSYLLGTHHAVGGSFVDSFPAIRRAFDASKVLIREALPVPATADYAAILEFPVNDSLQRYMSPADFQTLTTFIRSKLTGDDTLLMARVPRLTPQAVNFLITELKGDDASGNATPTEPGMDDFLYDRARSQGKNVVPLEDVIDQAKSIKASADLRQQAAQLARRISGSTGAADDAFQVNTMTVYRSRRIPHYFSYQQTQQFERAYGADRNLQWMQKLPALIEKGPAFIAVGHNHLVSSESLVLLLRKAGYTVTNVPL</sequence>
<evidence type="ECO:0000256" key="8">
    <source>
        <dbReference type="ARBA" id="ARBA00022801"/>
    </source>
</evidence>
<evidence type="ECO:0000256" key="6">
    <source>
        <dbReference type="ARBA" id="ARBA00022723"/>
    </source>
</evidence>
<keyword evidence="7 13" id="KW-0732">Signal</keyword>
<keyword evidence="8" id="KW-0378">Hydrolase</keyword>
<keyword evidence="15" id="KW-1185">Reference proteome</keyword>
<comment type="cofactor">
    <cofactor evidence="2">
        <name>Co(2+)</name>
        <dbReference type="ChEBI" id="CHEBI:48828"/>
    </cofactor>
</comment>
<keyword evidence="9" id="KW-1133">Transmembrane helix</keyword>